<keyword evidence="3" id="KW-1185">Reference proteome</keyword>
<dbReference type="Gene3D" id="2.60.120.620">
    <property type="entry name" value="q2cbj1_9rhob like domain"/>
    <property type="match status" value="1"/>
</dbReference>
<sequence>MPFSLDDSLELESFLYGIEGDSRGSDPKEKDFRTHLRDCLDDVQYEGTFSAFRHFSTYVNPGLCIDNYGSVGLPLATRDAEQIALICKQSPFGKGAQTIVDTSVRKTWELDCTGFQCQNPAWTAFLGFLVKRAMEDLGVQVPSRAEQYKLLLYEEGAFFKAHKDSEKVPGMFGTLVICLPSEHTGGEVLLVHGKEKRVLETAKSSKFDLSTLAWYSDVQHEVRPIVAGYRLVLTYNLVQDQGLPRQTAAMLDESHARLERLLRTWNEEFDYLDTLVYPLEHQYTEASLCLKSLKGHDAAKARYLQHLCPKNGVYWFLGRMTKQTEEDYEDEDETLSLDHIVTPGGEGIELNLDITREGILAKDLYKGRSADSEDEGEYTGNEGMNSTYRYHDTVLILLRKEQVISQFSIRQYQDIDSLRALFGLIREDRAAHPSEEMEKFGVNALRVILSKLVNNLSGNSRDNYGYSRYDYFGHGFPRKDQVRGNELRELFASVSDFCDTLGQADLVREALGKAMQDGSWSSSTDLVRVVSKQLGKDTRSGAQPAWDNWFSQTPREPTFKQVNDMQTSFNLVRSELPSSMIPSFDDWRGGKLQTLLHSVKSYSQDDILAILAIIPSIPPQCYFNVVLPTLVKGPPVALARFLSQLAANSSEDACSSAVIIKPTYEHVLHAAAQTLKISTDDFGRALSYSGYSYQDSKPKSTYLTDFLAILQKALTMHLDNEALRLLSEALPDLPGTDSSFWANWRPIFVFSEKLVASLEDQHHDSNVSATAASFIKTALQASAESLVGRRPVEPTDWKRTPQRTCTCGPCNLLTRFLVDRNQSVGRFTYPANTRKHLEDSLDYQDYKFDTEKPRSPYTLVVRKTNNEYRRLTEQWNSEVNAMQFQLRCLQDNIVKSSMSKSFGALVSLDQMLQIPSGQDAKSLKPVTAVAQNSRAIAPIAGVKRKAEIVDLTEDASD</sequence>
<dbReference type="InterPro" id="IPR044862">
    <property type="entry name" value="Pro_4_hyd_alph_FE2OG_OXY"/>
</dbReference>
<dbReference type="EMBL" id="KZ805477">
    <property type="protein sequence ID" value="PVH95992.1"/>
    <property type="molecule type" value="Genomic_DNA"/>
</dbReference>
<name>A0A2V1DD30_9PLEO</name>
<dbReference type="PANTHER" id="PTHR33099">
    <property type="entry name" value="FE2OG DIOXYGENASE DOMAIN-CONTAINING PROTEIN"/>
    <property type="match status" value="1"/>
</dbReference>
<reference evidence="2 3" key="1">
    <citation type="journal article" date="2018" name="Sci. Rep.">
        <title>Comparative genomics provides insights into the lifestyle and reveals functional heterogeneity of dark septate endophytic fungi.</title>
        <authorList>
            <person name="Knapp D.G."/>
            <person name="Nemeth J.B."/>
            <person name="Barry K."/>
            <person name="Hainaut M."/>
            <person name="Henrissat B."/>
            <person name="Johnson J."/>
            <person name="Kuo A."/>
            <person name="Lim J.H.P."/>
            <person name="Lipzen A."/>
            <person name="Nolan M."/>
            <person name="Ohm R.A."/>
            <person name="Tamas L."/>
            <person name="Grigoriev I.V."/>
            <person name="Spatafora J.W."/>
            <person name="Nagy L.G."/>
            <person name="Kovacs G.M."/>
        </authorList>
    </citation>
    <scope>NUCLEOTIDE SEQUENCE [LARGE SCALE GENOMIC DNA]</scope>
    <source>
        <strain evidence="2 3">DSE2036</strain>
    </source>
</reference>
<evidence type="ECO:0000313" key="3">
    <source>
        <dbReference type="Proteomes" id="UP000244855"/>
    </source>
</evidence>
<evidence type="ECO:0000313" key="2">
    <source>
        <dbReference type="EMBL" id="PVH95992.1"/>
    </source>
</evidence>
<dbReference type="OrthoDB" id="27483at2759"/>
<accession>A0A2V1DD30</accession>
<gene>
    <name evidence="2" type="ORF">DM02DRAFT_599867</name>
</gene>
<dbReference type="AlphaFoldDB" id="A0A2V1DD30"/>
<dbReference type="PANTHER" id="PTHR33099:SF7">
    <property type="entry name" value="MYND-TYPE DOMAIN-CONTAINING PROTEIN"/>
    <property type="match status" value="1"/>
</dbReference>
<feature type="domain" description="Prolyl 4-hydroxylase alpha subunit Fe(2+) 2OG dioxygenase" evidence="1">
    <location>
        <begin position="149"/>
        <end position="236"/>
    </location>
</feature>
<evidence type="ECO:0000259" key="1">
    <source>
        <dbReference type="Pfam" id="PF13640"/>
    </source>
</evidence>
<dbReference type="Pfam" id="PF13640">
    <property type="entry name" value="2OG-FeII_Oxy_3"/>
    <property type="match status" value="1"/>
</dbReference>
<organism evidence="2 3">
    <name type="scientific">Periconia macrospinosa</name>
    <dbReference type="NCBI Taxonomy" id="97972"/>
    <lineage>
        <taxon>Eukaryota</taxon>
        <taxon>Fungi</taxon>
        <taxon>Dikarya</taxon>
        <taxon>Ascomycota</taxon>
        <taxon>Pezizomycotina</taxon>
        <taxon>Dothideomycetes</taxon>
        <taxon>Pleosporomycetidae</taxon>
        <taxon>Pleosporales</taxon>
        <taxon>Massarineae</taxon>
        <taxon>Periconiaceae</taxon>
        <taxon>Periconia</taxon>
    </lineage>
</organism>
<proteinExistence type="predicted"/>
<protein>
    <recommendedName>
        <fullName evidence="1">Prolyl 4-hydroxylase alpha subunit Fe(2+) 2OG dioxygenase domain-containing protein</fullName>
    </recommendedName>
</protein>
<dbReference type="Proteomes" id="UP000244855">
    <property type="component" value="Unassembled WGS sequence"/>
</dbReference>